<dbReference type="PANTHER" id="PTHR10572">
    <property type="entry name" value="3-HYDROXY-3-METHYLGLUTARYL-COENZYME A REDUCTASE"/>
    <property type="match status" value="1"/>
</dbReference>
<dbReference type="UniPathway" id="UPA00257">
    <property type="reaction ID" value="UER00367"/>
</dbReference>
<dbReference type="GO" id="GO:0140643">
    <property type="term" value="F:hydroxymethylglutaryl-CoA reductase (NADH) activity"/>
    <property type="evidence" value="ECO:0007669"/>
    <property type="project" value="UniProtKB-EC"/>
</dbReference>
<evidence type="ECO:0000256" key="1">
    <source>
        <dbReference type="ARBA" id="ARBA00007661"/>
    </source>
</evidence>
<dbReference type="SUPFAM" id="SSF56542">
    <property type="entry name" value="Substrate-binding domain of HMG-CoA reductase"/>
    <property type="match status" value="1"/>
</dbReference>
<keyword evidence="2 3" id="KW-0560">Oxidoreductase</keyword>
<dbReference type="CDD" id="cd00644">
    <property type="entry name" value="HMG-CoA_reductase_classII"/>
    <property type="match status" value="1"/>
</dbReference>
<dbReference type="SUPFAM" id="SSF55035">
    <property type="entry name" value="NAD-binding domain of HMG-CoA reductase"/>
    <property type="match status" value="1"/>
</dbReference>
<dbReference type="PROSITE" id="PS50065">
    <property type="entry name" value="HMG_COA_REDUCTASE_4"/>
    <property type="match status" value="1"/>
</dbReference>
<evidence type="ECO:0000313" key="5">
    <source>
        <dbReference type="Proteomes" id="UP000267223"/>
    </source>
</evidence>
<dbReference type="AlphaFoldDB" id="A0A3M9NMY6"/>
<comment type="catalytic activity">
    <reaction evidence="3">
        <text>(R)-mevalonate + 2 NAD(+) + CoA = (3S)-3-hydroxy-3-methylglutaryl-CoA + 2 NADH + 2 H(+)</text>
        <dbReference type="Rhea" id="RHEA:14833"/>
        <dbReference type="ChEBI" id="CHEBI:15378"/>
        <dbReference type="ChEBI" id="CHEBI:36464"/>
        <dbReference type="ChEBI" id="CHEBI:43074"/>
        <dbReference type="ChEBI" id="CHEBI:57287"/>
        <dbReference type="ChEBI" id="CHEBI:57540"/>
        <dbReference type="ChEBI" id="CHEBI:57945"/>
        <dbReference type="EC" id="1.1.1.88"/>
    </reaction>
</comment>
<dbReference type="PANTHER" id="PTHR10572:SF24">
    <property type="entry name" value="3-HYDROXY-3-METHYLGLUTARYL-COENZYME A REDUCTASE"/>
    <property type="match status" value="1"/>
</dbReference>
<dbReference type="OrthoDB" id="9764892at2"/>
<dbReference type="NCBIfam" id="TIGR00532">
    <property type="entry name" value="HMG_CoA_R_NAD"/>
    <property type="match status" value="1"/>
</dbReference>
<dbReference type="InterPro" id="IPR004553">
    <property type="entry name" value="HMG_CoA_Rdtase_bac-typ"/>
</dbReference>
<sequence length="452" mass="50669">MKNMSNVLEGFSKKNKEEKLEVIGNFFKNKTEIIRYFKSFHHQDKAIQELIEEFSENTISNFHLPYSVAPNFLINQKVYTLPMVIEESSVVAAASHSAKFWFAHGGFKSEIVATEKVGQVHFIWRDNLQLLQSSFAELKKILISSTDSITENMRRRGGGITDIILKDLSGEEPGLMQLFCTFETVDSMGANFINSCLEQFAITFKKWYASQPGFSGNGLEIIMCILSNLTPRCRVKCWVETPVNNFNKAVPGLSGQEFARRFYMGVRVAEVDPFRAVTHNKGIFNGVDAIVLASGNDFRAVEACGHAYAAATGKYQPLSKVILEKDNFKFILELPLALGVVGGLTNLHPLVKLSLELLRHPSAKELMCIAAASGLANNFSAVKSLVTTGIQTGHMKMHLFNIMKQLEVPEQYKQKIVEHFKHEKVSVSAVRRIVENLKKNEMLTPSEKPVKI</sequence>
<protein>
    <recommendedName>
        <fullName evidence="3">3-hydroxy-3-methylglutaryl coenzyme A reductase</fullName>
        <shortName evidence="3">HMG-CoA reductase</shortName>
        <ecNumber evidence="3">1.1.1.88</ecNumber>
    </recommendedName>
</protein>
<keyword evidence="5" id="KW-1185">Reference proteome</keyword>
<name>A0A3M9NMY6_9BACT</name>
<dbReference type="Proteomes" id="UP000267223">
    <property type="component" value="Unassembled WGS sequence"/>
</dbReference>
<comment type="caution">
    <text evidence="4">The sequence shown here is derived from an EMBL/GenBank/DDBJ whole genome shotgun (WGS) entry which is preliminary data.</text>
</comment>
<dbReference type="Gene3D" id="1.10.8.660">
    <property type="match status" value="1"/>
</dbReference>
<evidence type="ECO:0000256" key="3">
    <source>
        <dbReference type="RuleBase" id="RU361219"/>
    </source>
</evidence>
<dbReference type="Pfam" id="PF00368">
    <property type="entry name" value="HMG-CoA_red"/>
    <property type="match status" value="1"/>
</dbReference>
<dbReference type="InterPro" id="IPR009023">
    <property type="entry name" value="HMG_CoA_Rdtase_NAD(P)-bd_sf"/>
</dbReference>
<dbReference type="Gene3D" id="3.90.770.10">
    <property type="entry name" value="3-hydroxy-3-methylglutaryl-coenzyme A Reductase, Chain A, domain 2"/>
    <property type="match status" value="2"/>
</dbReference>
<comment type="similarity">
    <text evidence="1 3">Belongs to the HMG-CoA reductase family.</text>
</comment>
<gene>
    <name evidence="4" type="ORF">EFY79_05165</name>
</gene>
<keyword evidence="3" id="KW-0520">NAD</keyword>
<comment type="pathway">
    <text evidence="3">Metabolic intermediate metabolism; (R)-mevalonate degradation; (S)-3-hydroxy-3-methylglutaryl-CoA from (R)-mevalonate: step 1/1.</text>
</comment>
<organism evidence="4 5">
    <name type="scientific">Hanamia caeni</name>
    <dbReference type="NCBI Taxonomy" id="2294116"/>
    <lineage>
        <taxon>Bacteria</taxon>
        <taxon>Pseudomonadati</taxon>
        <taxon>Bacteroidota</taxon>
        <taxon>Chitinophagia</taxon>
        <taxon>Chitinophagales</taxon>
        <taxon>Chitinophagaceae</taxon>
        <taxon>Hanamia</taxon>
    </lineage>
</organism>
<dbReference type="InterPro" id="IPR009029">
    <property type="entry name" value="HMG_CoA_Rdtase_sub-bd_dom_sf"/>
</dbReference>
<proteinExistence type="inferred from homology"/>
<reference evidence="4 5" key="1">
    <citation type="submission" date="2018-11" db="EMBL/GenBank/DDBJ databases">
        <title>Draft genome sequence of Ferruginibacter sp. BO-59.</title>
        <authorList>
            <person name="Im W.T."/>
        </authorList>
    </citation>
    <scope>NUCLEOTIDE SEQUENCE [LARGE SCALE GENOMIC DNA]</scope>
    <source>
        <strain evidence="4 5">BO-59</strain>
    </source>
</reference>
<dbReference type="InterPro" id="IPR002202">
    <property type="entry name" value="HMG_CoA_Rdtase"/>
</dbReference>
<dbReference type="EC" id="1.1.1.88" evidence="3"/>
<evidence type="ECO:0000313" key="4">
    <source>
        <dbReference type="EMBL" id="RNI39044.1"/>
    </source>
</evidence>
<dbReference type="GO" id="GO:0004420">
    <property type="term" value="F:hydroxymethylglutaryl-CoA reductase (NADPH) activity"/>
    <property type="evidence" value="ECO:0007669"/>
    <property type="project" value="InterPro"/>
</dbReference>
<accession>A0A3M9NMY6</accession>
<evidence type="ECO:0000256" key="2">
    <source>
        <dbReference type="ARBA" id="ARBA00023002"/>
    </source>
</evidence>
<dbReference type="GO" id="GO:0015936">
    <property type="term" value="P:coenzyme A metabolic process"/>
    <property type="evidence" value="ECO:0007669"/>
    <property type="project" value="InterPro"/>
</dbReference>
<dbReference type="InterPro" id="IPR023074">
    <property type="entry name" value="HMG_CoA_Rdtase_cat_sf"/>
</dbReference>
<dbReference type="EMBL" id="RJJR01000002">
    <property type="protein sequence ID" value="RNI39044.1"/>
    <property type="molecule type" value="Genomic_DNA"/>
</dbReference>